<gene>
    <name evidence="1" type="ORF">GY169_10350</name>
</gene>
<keyword evidence="2" id="KW-1185">Reference proteome</keyword>
<reference evidence="1 2" key="1">
    <citation type="submission" date="2020-02" db="EMBL/GenBank/DDBJ databases">
        <title>Whole genome PO2S7.</title>
        <authorList>
            <person name="Singha K.M."/>
        </authorList>
    </citation>
    <scope>NUCLEOTIDE SEQUENCE [LARGE SCALE GENOMIC DNA]</scope>
    <source>
        <strain evidence="1 2">PO2S7</strain>
    </source>
</reference>
<dbReference type="RefSeq" id="WP_167575696.1">
    <property type="nucleotide sequence ID" value="NZ_CP050321.1"/>
</dbReference>
<proteinExistence type="predicted"/>
<sequence length="197" mass="22134">MLNGKLLYMKCSIAISVILLGGCQSFPPNKTLMASHHQEVVGPAYRCVPGEGKINSVLPATLYEHMNACIVRESWSDAVYLYALAGSLTWYDAVQVDTQFARSMHTRLLKESIDALDNNQRNNFWLHIQATMSDLTQKTALCENLIALGAPTYQPDYMLLSASVNVERREPIAMYWKKAVYSYIGCDSESYLDNYSS</sequence>
<protein>
    <submittedName>
        <fullName evidence="1">Uncharacterized protein</fullName>
    </submittedName>
</protein>
<evidence type="ECO:0000313" key="2">
    <source>
        <dbReference type="Proteomes" id="UP000503580"/>
    </source>
</evidence>
<dbReference type="EMBL" id="CP050321">
    <property type="protein sequence ID" value="QIR27176.1"/>
    <property type="molecule type" value="Genomic_DNA"/>
</dbReference>
<accession>A0A6G9RJN4</accession>
<dbReference type="KEGG" id="kgn:GY169_10350"/>
<name>A0A6G9RJN4_9ENTR</name>
<organism evidence="1 2">
    <name type="scientific">Kluyvera genomosp. 3</name>
    <dbReference type="NCBI Taxonomy" id="2774055"/>
    <lineage>
        <taxon>Bacteria</taxon>
        <taxon>Pseudomonadati</taxon>
        <taxon>Pseudomonadota</taxon>
        <taxon>Gammaproteobacteria</taxon>
        <taxon>Enterobacterales</taxon>
        <taxon>Enterobacteriaceae</taxon>
        <taxon>Kluyvera</taxon>
    </lineage>
</organism>
<dbReference type="PROSITE" id="PS51257">
    <property type="entry name" value="PROKAR_LIPOPROTEIN"/>
    <property type="match status" value="1"/>
</dbReference>
<dbReference type="Proteomes" id="UP000503580">
    <property type="component" value="Chromosome"/>
</dbReference>
<evidence type="ECO:0000313" key="1">
    <source>
        <dbReference type="EMBL" id="QIR27176.1"/>
    </source>
</evidence>
<dbReference type="AlphaFoldDB" id="A0A6G9RJN4"/>